<keyword evidence="1" id="KW-0472">Membrane</keyword>
<reference evidence="2 3" key="1">
    <citation type="submission" date="2024-01" db="EMBL/GenBank/DDBJ databases">
        <title>Novel species of the genus Luteimonas isolated from rivers.</title>
        <authorList>
            <person name="Lu H."/>
        </authorList>
    </citation>
    <scope>NUCLEOTIDE SEQUENCE [LARGE SCALE GENOMIC DNA]</scope>
    <source>
        <strain evidence="2 3">FXH3W</strain>
    </source>
</reference>
<name>A0ABU7V1M8_9GAMM</name>
<organism evidence="2 3">
    <name type="scientific">Aquilutibacter rugosus</name>
    <dbReference type="NCBI Taxonomy" id="3115820"/>
    <lineage>
        <taxon>Bacteria</taxon>
        <taxon>Pseudomonadati</taxon>
        <taxon>Pseudomonadota</taxon>
        <taxon>Gammaproteobacteria</taxon>
        <taxon>Lysobacterales</taxon>
        <taxon>Lysobacteraceae</taxon>
        <taxon>Aquilutibacter</taxon>
    </lineage>
</organism>
<keyword evidence="1" id="KW-1133">Transmembrane helix</keyword>
<keyword evidence="3" id="KW-1185">Reference proteome</keyword>
<accession>A0ABU7V1M8</accession>
<dbReference type="Proteomes" id="UP001356170">
    <property type="component" value="Unassembled WGS sequence"/>
</dbReference>
<feature type="transmembrane region" description="Helical" evidence="1">
    <location>
        <begin position="83"/>
        <end position="104"/>
    </location>
</feature>
<keyword evidence="1" id="KW-0812">Transmembrane</keyword>
<gene>
    <name evidence="2" type="ORF">V3390_09470</name>
</gene>
<dbReference type="RefSeq" id="WP_331704239.1">
    <property type="nucleotide sequence ID" value="NZ_JAZHBO010000002.1"/>
</dbReference>
<sequence length="143" mass="15514">MPFLRAILAVIVGLIIGGIINSALEWTGSVLIAPPAGAAMITTEGMRASVHLMQLQHFIFPFLADAIASLAGAFVAAKIAGRYHLMAAMNVAILFLAMAIHIYSAIPFPVWFMAIDFLFAYIPMAWIGDRLGRPLARLDPEFE</sequence>
<protein>
    <submittedName>
        <fullName evidence="2">Uncharacterized protein</fullName>
    </submittedName>
</protein>
<proteinExistence type="predicted"/>
<evidence type="ECO:0000313" key="3">
    <source>
        <dbReference type="Proteomes" id="UP001356170"/>
    </source>
</evidence>
<evidence type="ECO:0000256" key="1">
    <source>
        <dbReference type="SAM" id="Phobius"/>
    </source>
</evidence>
<feature type="transmembrane region" description="Helical" evidence="1">
    <location>
        <begin position="58"/>
        <end position="76"/>
    </location>
</feature>
<evidence type="ECO:0000313" key="2">
    <source>
        <dbReference type="EMBL" id="MEF2156448.1"/>
    </source>
</evidence>
<feature type="transmembrane region" description="Helical" evidence="1">
    <location>
        <begin position="7"/>
        <end position="24"/>
    </location>
</feature>
<comment type="caution">
    <text evidence="2">The sequence shown here is derived from an EMBL/GenBank/DDBJ whole genome shotgun (WGS) entry which is preliminary data.</text>
</comment>
<dbReference type="EMBL" id="JAZHBO010000002">
    <property type="protein sequence ID" value="MEF2156448.1"/>
    <property type="molecule type" value="Genomic_DNA"/>
</dbReference>